<protein>
    <submittedName>
        <fullName evidence="3">Uncharacterized protein</fullName>
    </submittedName>
</protein>
<evidence type="ECO:0000256" key="2">
    <source>
        <dbReference type="SAM" id="SignalP"/>
    </source>
</evidence>
<evidence type="ECO:0000256" key="1">
    <source>
        <dbReference type="SAM" id="MobiDB-lite"/>
    </source>
</evidence>
<keyword evidence="2" id="KW-0732">Signal</keyword>
<evidence type="ECO:0000313" key="4">
    <source>
        <dbReference type="Proteomes" id="UP000249829"/>
    </source>
</evidence>
<feature type="compositionally biased region" description="Basic and acidic residues" evidence="1">
    <location>
        <begin position="32"/>
        <end position="44"/>
    </location>
</feature>
<organism evidence="3 4">
    <name type="scientific">Aspergillus violaceofuscus (strain CBS 115571)</name>
    <dbReference type="NCBI Taxonomy" id="1450538"/>
    <lineage>
        <taxon>Eukaryota</taxon>
        <taxon>Fungi</taxon>
        <taxon>Dikarya</taxon>
        <taxon>Ascomycota</taxon>
        <taxon>Pezizomycotina</taxon>
        <taxon>Eurotiomycetes</taxon>
        <taxon>Eurotiomycetidae</taxon>
        <taxon>Eurotiales</taxon>
        <taxon>Aspergillaceae</taxon>
        <taxon>Aspergillus</taxon>
    </lineage>
</organism>
<dbReference type="EMBL" id="KZ825114">
    <property type="protein sequence ID" value="PYI21850.1"/>
    <property type="molecule type" value="Genomic_DNA"/>
</dbReference>
<name>A0A2V5HZV8_ASPV1</name>
<sequence>MKFHTALIIISGLAAGVLAAPIQSPARGSLDATERPRPEHEHSTSHNAVSNALPASYGSAPALHVPLPVPVPPEQGAAAPSEHPPPRERRQLISGSIPLPEISFPEIPGVTG</sequence>
<feature type="signal peptide" evidence="2">
    <location>
        <begin position="1"/>
        <end position="19"/>
    </location>
</feature>
<dbReference type="AlphaFoldDB" id="A0A2V5HZV8"/>
<feature type="chain" id="PRO_5016015622" evidence="2">
    <location>
        <begin position="20"/>
        <end position="112"/>
    </location>
</feature>
<gene>
    <name evidence="3" type="ORF">BO99DRAFT_430351</name>
</gene>
<feature type="region of interest" description="Disordered" evidence="1">
    <location>
        <begin position="27"/>
        <end position="112"/>
    </location>
</feature>
<accession>A0A2V5HZV8</accession>
<dbReference type="Proteomes" id="UP000249829">
    <property type="component" value="Unassembled WGS sequence"/>
</dbReference>
<evidence type="ECO:0000313" key="3">
    <source>
        <dbReference type="EMBL" id="PYI21850.1"/>
    </source>
</evidence>
<reference evidence="3 4" key="1">
    <citation type="submission" date="2018-02" db="EMBL/GenBank/DDBJ databases">
        <title>The genomes of Aspergillus section Nigri reveals drivers in fungal speciation.</title>
        <authorList>
            <consortium name="DOE Joint Genome Institute"/>
            <person name="Vesth T.C."/>
            <person name="Nybo J."/>
            <person name="Theobald S."/>
            <person name="Brandl J."/>
            <person name="Frisvad J.C."/>
            <person name="Nielsen K.F."/>
            <person name="Lyhne E.K."/>
            <person name="Kogle M.E."/>
            <person name="Kuo A."/>
            <person name="Riley R."/>
            <person name="Clum A."/>
            <person name="Nolan M."/>
            <person name="Lipzen A."/>
            <person name="Salamov A."/>
            <person name="Henrissat B."/>
            <person name="Wiebenga A."/>
            <person name="De vries R.P."/>
            <person name="Grigoriev I.V."/>
            <person name="Mortensen U.H."/>
            <person name="Andersen M.R."/>
            <person name="Baker S.E."/>
        </authorList>
    </citation>
    <scope>NUCLEOTIDE SEQUENCE [LARGE SCALE GENOMIC DNA]</scope>
    <source>
        <strain evidence="3 4">CBS 115571</strain>
    </source>
</reference>
<proteinExistence type="predicted"/>
<keyword evidence="4" id="KW-1185">Reference proteome</keyword>